<keyword evidence="3 7" id="KW-0812">Transmembrane</keyword>
<dbReference type="InterPro" id="IPR051401">
    <property type="entry name" value="GtrA_CellWall_Glycosyl"/>
</dbReference>
<keyword evidence="4 7" id="KW-1133">Transmembrane helix</keyword>
<protein>
    <submittedName>
        <fullName evidence="9">GtrA family protein</fullName>
    </submittedName>
</protein>
<dbReference type="GO" id="GO:0005886">
    <property type="term" value="C:plasma membrane"/>
    <property type="evidence" value="ECO:0007669"/>
    <property type="project" value="TreeGrafter"/>
</dbReference>
<evidence type="ECO:0000256" key="1">
    <source>
        <dbReference type="ARBA" id="ARBA00004141"/>
    </source>
</evidence>
<reference evidence="9" key="1">
    <citation type="submission" date="2021-04" db="EMBL/GenBank/DDBJ databases">
        <title>Genome based classification of Actinospica acidithermotolerans sp. nov., an actinobacterium isolated from an Indonesian hot spring.</title>
        <authorList>
            <person name="Kusuma A.B."/>
            <person name="Putra K.E."/>
            <person name="Nafisah S."/>
            <person name="Loh J."/>
            <person name="Nouioui I."/>
            <person name="Goodfellow M."/>
        </authorList>
    </citation>
    <scope>NUCLEOTIDE SEQUENCE</scope>
    <source>
        <strain evidence="9">DSM 45618</strain>
    </source>
</reference>
<evidence type="ECO:0000313" key="10">
    <source>
        <dbReference type="Proteomes" id="UP000677913"/>
    </source>
</evidence>
<evidence type="ECO:0000256" key="4">
    <source>
        <dbReference type="ARBA" id="ARBA00022989"/>
    </source>
</evidence>
<evidence type="ECO:0000259" key="8">
    <source>
        <dbReference type="Pfam" id="PF04138"/>
    </source>
</evidence>
<evidence type="ECO:0000256" key="7">
    <source>
        <dbReference type="SAM" id="Phobius"/>
    </source>
</evidence>
<evidence type="ECO:0000256" key="6">
    <source>
        <dbReference type="SAM" id="MobiDB-lite"/>
    </source>
</evidence>
<feature type="domain" description="GtrA/DPMS transmembrane" evidence="8">
    <location>
        <begin position="20"/>
        <end position="141"/>
    </location>
</feature>
<keyword evidence="10" id="KW-1185">Reference proteome</keyword>
<dbReference type="Proteomes" id="UP000677913">
    <property type="component" value="Unassembled WGS sequence"/>
</dbReference>
<comment type="caution">
    <text evidence="9">The sequence shown here is derived from an EMBL/GenBank/DDBJ whole genome shotgun (WGS) entry which is preliminary data.</text>
</comment>
<dbReference type="Pfam" id="PF04138">
    <property type="entry name" value="GtrA_DPMS_TM"/>
    <property type="match status" value="1"/>
</dbReference>
<feature type="transmembrane region" description="Helical" evidence="7">
    <location>
        <begin position="49"/>
        <end position="71"/>
    </location>
</feature>
<dbReference type="GO" id="GO:0000271">
    <property type="term" value="P:polysaccharide biosynthetic process"/>
    <property type="evidence" value="ECO:0007669"/>
    <property type="project" value="InterPro"/>
</dbReference>
<proteinExistence type="inferred from homology"/>
<comment type="subcellular location">
    <subcellularLocation>
        <location evidence="1">Membrane</location>
        <topology evidence="1">Multi-pass membrane protein</topology>
    </subcellularLocation>
</comment>
<accession>A0A8J7WPJ4</accession>
<gene>
    <name evidence="9" type="ORF">KGA66_15565</name>
</gene>
<organism evidence="9 10">
    <name type="scientific">Actinocrinis puniceicyclus</name>
    <dbReference type="NCBI Taxonomy" id="977794"/>
    <lineage>
        <taxon>Bacteria</taxon>
        <taxon>Bacillati</taxon>
        <taxon>Actinomycetota</taxon>
        <taxon>Actinomycetes</taxon>
        <taxon>Catenulisporales</taxon>
        <taxon>Actinospicaceae</taxon>
        <taxon>Actinocrinis</taxon>
    </lineage>
</organism>
<sequence length="193" mass="21379">MAALEAVYARIRRGFHELAKFGTIGAIALVVNMLVTNLCWQAIPHKPVIGSIFGTIVATIVAYLGNRFWTYKDRDSIGRSRELVLFFAVNGIGMLIETVPLAFSQYVLHFDSAVANNIAKYVFGMPLGMVFRLWTYRTWIFPKADPALVVEQFQYSTAEPMPTSQLPLVPHSPRHKRSGSGDLLRATSGSTGS</sequence>
<dbReference type="RefSeq" id="WP_211468836.1">
    <property type="nucleotide sequence ID" value="NZ_JAGSXH010000051.1"/>
</dbReference>
<evidence type="ECO:0000313" key="9">
    <source>
        <dbReference type="EMBL" id="MBS2964475.1"/>
    </source>
</evidence>
<name>A0A8J7WPJ4_9ACTN</name>
<dbReference type="PANTHER" id="PTHR38459:SF1">
    <property type="entry name" value="PROPHAGE BACTOPRENOL-LINKED GLUCOSE TRANSLOCASE HOMOLOG"/>
    <property type="match status" value="1"/>
</dbReference>
<keyword evidence="5 7" id="KW-0472">Membrane</keyword>
<comment type="similarity">
    <text evidence="2">Belongs to the GtrA family.</text>
</comment>
<feature type="transmembrane region" description="Helical" evidence="7">
    <location>
        <begin position="83"/>
        <end position="106"/>
    </location>
</feature>
<feature type="region of interest" description="Disordered" evidence="6">
    <location>
        <begin position="164"/>
        <end position="193"/>
    </location>
</feature>
<feature type="transmembrane region" description="Helical" evidence="7">
    <location>
        <begin position="118"/>
        <end position="135"/>
    </location>
</feature>
<evidence type="ECO:0000256" key="2">
    <source>
        <dbReference type="ARBA" id="ARBA00009399"/>
    </source>
</evidence>
<evidence type="ECO:0000256" key="3">
    <source>
        <dbReference type="ARBA" id="ARBA00022692"/>
    </source>
</evidence>
<feature type="transmembrane region" description="Helical" evidence="7">
    <location>
        <begin position="21"/>
        <end position="43"/>
    </location>
</feature>
<dbReference type="AlphaFoldDB" id="A0A8J7WPJ4"/>
<dbReference type="PANTHER" id="PTHR38459">
    <property type="entry name" value="PROPHAGE BACTOPRENOL-LINKED GLUCOSE TRANSLOCASE HOMOLOG"/>
    <property type="match status" value="1"/>
</dbReference>
<dbReference type="InterPro" id="IPR007267">
    <property type="entry name" value="GtrA_DPMS_TM"/>
</dbReference>
<dbReference type="EMBL" id="JAGSXH010000051">
    <property type="protein sequence ID" value="MBS2964475.1"/>
    <property type="molecule type" value="Genomic_DNA"/>
</dbReference>
<evidence type="ECO:0000256" key="5">
    <source>
        <dbReference type="ARBA" id="ARBA00023136"/>
    </source>
</evidence>